<name>A0A5P2H138_9BURK</name>
<dbReference type="AlphaFoldDB" id="A0A5P2H138"/>
<reference evidence="1 2" key="1">
    <citation type="submission" date="2019-09" db="EMBL/GenBank/DDBJ databases">
        <title>FDA dAtabase for Regulatory Grade micrObial Sequences (FDA-ARGOS): Supporting development and validation of Infectious Disease Dx tests.</title>
        <authorList>
            <person name="Sciortino C."/>
            <person name="Tallon L."/>
            <person name="Sadzewicz L."/>
            <person name="Vavikolanu K."/>
            <person name="Mehta A."/>
            <person name="Aluvathingal J."/>
            <person name="Nadendla S."/>
            <person name="Nandy P."/>
            <person name="Geyer C."/>
            <person name="Yan Y."/>
            <person name="Sichtig H."/>
        </authorList>
    </citation>
    <scope>NUCLEOTIDE SEQUENCE [LARGE SCALE GENOMIC DNA]</scope>
    <source>
        <strain evidence="1 2">FDAARGOS_664</strain>
    </source>
</reference>
<sequence length="246" mass="27186">MSISDIPARHSKSCFGIIYTLPPLTMRTLAALFAVIVLAAPSAHGRSEYPEAQLFEQAERLNDRCRGGSGDDPATMRACDQRDAVITRLKKAGWCYGKESDYGYQRVWQRCHAGVAAPAKSTEITGYVFSRGGGNVSPGDVIRRDDMIYVLYSHVPCSLPIAAAPNMQAAELFQGRKLTRACWAPTISPLADKFTIVSQYGHVESSSLFGFVETRFRADGDAIAVGPAISQHEYRRRLDEYMRSLR</sequence>
<proteinExistence type="predicted"/>
<protein>
    <submittedName>
        <fullName evidence="1">Uncharacterized protein</fullName>
    </submittedName>
</protein>
<organism evidence="1 2">
    <name type="scientific">Cupriavidus pauculus</name>
    <dbReference type="NCBI Taxonomy" id="82633"/>
    <lineage>
        <taxon>Bacteria</taxon>
        <taxon>Pseudomonadati</taxon>
        <taxon>Pseudomonadota</taxon>
        <taxon>Betaproteobacteria</taxon>
        <taxon>Burkholderiales</taxon>
        <taxon>Burkholderiaceae</taxon>
        <taxon>Cupriavidus</taxon>
    </lineage>
</organism>
<dbReference type="EMBL" id="CP044065">
    <property type="protein sequence ID" value="QET01120.1"/>
    <property type="molecule type" value="Genomic_DNA"/>
</dbReference>
<dbReference type="Proteomes" id="UP000322822">
    <property type="component" value="Chromosome 1"/>
</dbReference>
<accession>A0A5P2H138</accession>
<dbReference type="RefSeq" id="WP_150371183.1">
    <property type="nucleotide sequence ID" value="NZ_CP044065.1"/>
</dbReference>
<gene>
    <name evidence="1" type="ORF">FOB72_03070</name>
</gene>
<dbReference type="OrthoDB" id="5450120at2"/>
<evidence type="ECO:0000313" key="2">
    <source>
        <dbReference type="Proteomes" id="UP000322822"/>
    </source>
</evidence>
<evidence type="ECO:0000313" key="1">
    <source>
        <dbReference type="EMBL" id="QET01120.1"/>
    </source>
</evidence>